<organism evidence="1">
    <name type="scientific">marine sediment metagenome</name>
    <dbReference type="NCBI Taxonomy" id="412755"/>
    <lineage>
        <taxon>unclassified sequences</taxon>
        <taxon>metagenomes</taxon>
        <taxon>ecological metagenomes</taxon>
    </lineage>
</organism>
<comment type="caution">
    <text evidence="1">The sequence shown here is derived from an EMBL/GenBank/DDBJ whole genome shotgun (WGS) entry which is preliminary data.</text>
</comment>
<sequence>YGDLPPEKILAFVQNNWRGGMGQKDRLRILDMYAEGQNIDTRDPHQVILGPKINTSGDIDATIVFTDLFEGREYA</sequence>
<gene>
    <name evidence="1" type="ORF">S12H4_62606</name>
</gene>
<dbReference type="EMBL" id="BARW01042086">
    <property type="protein sequence ID" value="GAJ20123.1"/>
    <property type="molecule type" value="Genomic_DNA"/>
</dbReference>
<evidence type="ECO:0000313" key="1">
    <source>
        <dbReference type="EMBL" id="GAJ20123.1"/>
    </source>
</evidence>
<protein>
    <submittedName>
        <fullName evidence="1">Uncharacterized protein</fullName>
    </submittedName>
</protein>
<feature type="non-terminal residue" evidence="1">
    <location>
        <position position="1"/>
    </location>
</feature>
<name>X1URJ0_9ZZZZ</name>
<proteinExistence type="predicted"/>
<feature type="non-terminal residue" evidence="1">
    <location>
        <position position="75"/>
    </location>
</feature>
<dbReference type="AlphaFoldDB" id="X1URJ0"/>
<accession>X1URJ0</accession>
<reference evidence="1" key="1">
    <citation type="journal article" date="2014" name="Front. Microbiol.">
        <title>High frequency of phylogenetically diverse reductive dehalogenase-homologous genes in deep subseafloor sedimentary metagenomes.</title>
        <authorList>
            <person name="Kawai M."/>
            <person name="Futagami T."/>
            <person name="Toyoda A."/>
            <person name="Takaki Y."/>
            <person name="Nishi S."/>
            <person name="Hori S."/>
            <person name="Arai W."/>
            <person name="Tsubouchi T."/>
            <person name="Morono Y."/>
            <person name="Uchiyama I."/>
            <person name="Ito T."/>
            <person name="Fujiyama A."/>
            <person name="Inagaki F."/>
            <person name="Takami H."/>
        </authorList>
    </citation>
    <scope>NUCLEOTIDE SEQUENCE</scope>
    <source>
        <strain evidence="1">Expedition CK06-06</strain>
    </source>
</reference>